<dbReference type="FunFam" id="3.40.50.1220:FF:000008">
    <property type="entry name" value="Acetolactate synthase"/>
    <property type="match status" value="1"/>
</dbReference>
<evidence type="ECO:0000256" key="1">
    <source>
        <dbReference type="ARBA" id="ARBA00004974"/>
    </source>
</evidence>
<evidence type="ECO:0000256" key="10">
    <source>
        <dbReference type="RuleBase" id="RU003591"/>
    </source>
</evidence>
<proteinExistence type="inferred from homology"/>
<dbReference type="NCBIfam" id="TIGR00118">
    <property type="entry name" value="acolac_lg"/>
    <property type="match status" value="1"/>
</dbReference>
<dbReference type="GO" id="GO:0000287">
    <property type="term" value="F:magnesium ion binding"/>
    <property type="evidence" value="ECO:0007669"/>
    <property type="project" value="UniProtKB-UniRule"/>
</dbReference>
<comment type="cofactor">
    <cofactor evidence="10">
        <name>Mg(2+)</name>
        <dbReference type="ChEBI" id="CHEBI:18420"/>
    </cofactor>
    <text evidence="10">Binds 1 Mg(2+) ion per subunit.</text>
</comment>
<dbReference type="AlphaFoldDB" id="A0A7J4KTE4"/>
<keyword evidence="9 10" id="KW-0100">Branched-chain amino acid biosynthesis</keyword>
<comment type="catalytic activity">
    <reaction evidence="10">
        <text>2 pyruvate + H(+) = (2S)-2-acetolactate + CO2</text>
        <dbReference type="Rhea" id="RHEA:25249"/>
        <dbReference type="ChEBI" id="CHEBI:15361"/>
        <dbReference type="ChEBI" id="CHEBI:15378"/>
        <dbReference type="ChEBI" id="CHEBI:16526"/>
        <dbReference type="ChEBI" id="CHEBI:58476"/>
        <dbReference type="EC" id="2.2.1.6"/>
    </reaction>
</comment>
<dbReference type="InterPro" id="IPR039368">
    <property type="entry name" value="AHAS_TPP"/>
</dbReference>
<dbReference type="FunFam" id="3.40.50.970:FF:000007">
    <property type="entry name" value="Acetolactate synthase"/>
    <property type="match status" value="1"/>
</dbReference>
<sequence>MWKALQEQGVKHSFGLTGGSVIPLFDEYFKDNCGIRHIPVRHEQGAAHAAEGYARASGKAGVCIATSGPGATNLVTGIMTAFMDSSPIVALGGQVPTSLIGNDAFQESDMIGITFPITKHNYQVRSPNRVRAIVQKAFNLASSGRPGPVYIDLPKDALAGKVEKEESLESMNGKKNQTAGFEELKKAAELLLNAERPVLLIGGGVILANASKEAEELALKYNIPVTTTLMGKSAFPETHPLSLGMLGMHGRKAANYAMVNSDVVFAVGCRFNDRITGKLQTFLQNATLIHTDVDAAEINKNVKSQLSLRGDAKQVLKEVLKIAEKITARKSNEWSEKMKKLARECECNINLSSNPIDPRKVIFEINKAIKEEDIVTTGVGQHQMFAAHFLKRTKPRTFISSGGAGTMGFGFPAAIGAKLAKPESEVLNIDGDGSFGMVVQELGTCKAESIKVTPVIFNNSYLGMVRQWIELFYEKRYSAVCLGASPDFAKLAEAYCVKGITVERHSEIQPALQQALKNDETTVLNVLIAQESNIVPMFAAGTSINEMFGDCVPKGYFNGD</sequence>
<dbReference type="EMBL" id="DUFJ01000074">
    <property type="protein sequence ID" value="HIH33291.1"/>
    <property type="molecule type" value="Genomic_DNA"/>
</dbReference>
<comment type="caution">
    <text evidence="14">The sequence shown here is derived from an EMBL/GenBank/DDBJ whole genome shotgun (WGS) entry which is preliminary data.</text>
</comment>
<organism evidence="14 15">
    <name type="scientific">Candidatus Iainarchaeum sp</name>
    <dbReference type="NCBI Taxonomy" id="3101447"/>
    <lineage>
        <taxon>Archaea</taxon>
        <taxon>Candidatus Iainarchaeota</taxon>
        <taxon>Candidatus Iainarchaeia</taxon>
        <taxon>Candidatus Iainarchaeales</taxon>
        <taxon>Candidatus Iainarchaeaceae</taxon>
        <taxon>Candidatus Iainarchaeum</taxon>
    </lineage>
</organism>
<dbReference type="GO" id="GO:0009097">
    <property type="term" value="P:isoleucine biosynthetic process"/>
    <property type="evidence" value="ECO:0007669"/>
    <property type="project" value="UniProtKB-UniPathway"/>
</dbReference>
<dbReference type="InterPro" id="IPR000399">
    <property type="entry name" value="TPP-bd_CS"/>
</dbReference>
<keyword evidence="6 10" id="KW-0479">Metal-binding</keyword>
<feature type="domain" description="Thiamine pyrophosphate enzyme central" evidence="11">
    <location>
        <begin position="184"/>
        <end position="318"/>
    </location>
</feature>
<accession>A0A7J4KTE4</accession>
<keyword evidence="5 10" id="KW-0808">Transferase</keyword>
<dbReference type="InterPro" id="IPR012846">
    <property type="entry name" value="Acetolactate_synth_lsu"/>
</dbReference>
<dbReference type="Pfam" id="PF00205">
    <property type="entry name" value="TPP_enzyme_M"/>
    <property type="match status" value="1"/>
</dbReference>
<dbReference type="Gene3D" id="3.40.50.970">
    <property type="match status" value="2"/>
</dbReference>
<gene>
    <name evidence="14" type="primary">ilvB</name>
    <name evidence="14" type="ORF">HA227_03485</name>
</gene>
<evidence type="ECO:0000259" key="12">
    <source>
        <dbReference type="Pfam" id="PF02775"/>
    </source>
</evidence>
<dbReference type="InterPro" id="IPR045229">
    <property type="entry name" value="TPP_enz"/>
</dbReference>
<dbReference type="SUPFAM" id="SSF52467">
    <property type="entry name" value="DHS-like NAD/FAD-binding domain"/>
    <property type="match status" value="1"/>
</dbReference>
<protein>
    <recommendedName>
        <fullName evidence="10">Acetolactate synthase</fullName>
        <ecNumber evidence="10">2.2.1.6</ecNumber>
    </recommendedName>
</protein>
<dbReference type="UniPathway" id="UPA00047">
    <property type="reaction ID" value="UER00055"/>
</dbReference>
<dbReference type="Pfam" id="PF02776">
    <property type="entry name" value="TPP_enzyme_N"/>
    <property type="match status" value="1"/>
</dbReference>
<dbReference type="GO" id="GO:0030976">
    <property type="term" value="F:thiamine pyrophosphate binding"/>
    <property type="evidence" value="ECO:0007669"/>
    <property type="project" value="UniProtKB-UniRule"/>
</dbReference>
<dbReference type="InterPro" id="IPR029061">
    <property type="entry name" value="THDP-binding"/>
</dbReference>
<comment type="pathway">
    <text evidence="2 10">Amino-acid biosynthesis; L-valine biosynthesis; L-valine from pyruvate: step 1/4.</text>
</comment>
<dbReference type="SUPFAM" id="SSF52518">
    <property type="entry name" value="Thiamin diphosphate-binding fold (THDP-binding)"/>
    <property type="match status" value="2"/>
</dbReference>
<keyword evidence="7 10" id="KW-0460">Magnesium</keyword>
<dbReference type="EC" id="2.2.1.6" evidence="10"/>
<evidence type="ECO:0000256" key="6">
    <source>
        <dbReference type="ARBA" id="ARBA00022723"/>
    </source>
</evidence>
<evidence type="ECO:0000256" key="9">
    <source>
        <dbReference type="ARBA" id="ARBA00023304"/>
    </source>
</evidence>
<dbReference type="GO" id="GO:0003984">
    <property type="term" value="F:acetolactate synthase activity"/>
    <property type="evidence" value="ECO:0007669"/>
    <property type="project" value="UniProtKB-EC"/>
</dbReference>
<dbReference type="GO" id="GO:0050660">
    <property type="term" value="F:flavin adenine dinucleotide binding"/>
    <property type="evidence" value="ECO:0007669"/>
    <property type="project" value="InterPro"/>
</dbReference>
<comment type="pathway">
    <text evidence="1 10">Amino-acid biosynthesis; L-isoleucine biosynthesis; L-isoleucine from 2-oxobutanoate: step 1/4.</text>
</comment>
<evidence type="ECO:0000313" key="14">
    <source>
        <dbReference type="EMBL" id="HIH33291.1"/>
    </source>
</evidence>
<dbReference type="Proteomes" id="UP000527315">
    <property type="component" value="Unassembled WGS sequence"/>
</dbReference>
<dbReference type="PANTHER" id="PTHR18968:SF13">
    <property type="entry name" value="ACETOLACTATE SYNTHASE CATALYTIC SUBUNIT, MITOCHONDRIAL"/>
    <property type="match status" value="1"/>
</dbReference>
<comment type="similarity">
    <text evidence="3 10">Belongs to the TPP enzyme family.</text>
</comment>
<dbReference type="CDD" id="cd02015">
    <property type="entry name" value="TPP_AHAS"/>
    <property type="match status" value="1"/>
</dbReference>
<feature type="domain" description="Thiamine pyrophosphate enzyme N-terminal TPP-binding" evidence="13">
    <location>
        <begin position="3"/>
        <end position="109"/>
    </location>
</feature>
<dbReference type="InterPro" id="IPR011766">
    <property type="entry name" value="TPP_enzyme_TPP-bd"/>
</dbReference>
<name>A0A7J4KTE4_9ARCH</name>
<evidence type="ECO:0000313" key="15">
    <source>
        <dbReference type="Proteomes" id="UP000527315"/>
    </source>
</evidence>
<dbReference type="CDD" id="cd07035">
    <property type="entry name" value="TPP_PYR_POX_like"/>
    <property type="match status" value="1"/>
</dbReference>
<evidence type="ECO:0000256" key="3">
    <source>
        <dbReference type="ARBA" id="ARBA00007812"/>
    </source>
</evidence>
<evidence type="ECO:0000256" key="4">
    <source>
        <dbReference type="ARBA" id="ARBA00022605"/>
    </source>
</evidence>
<dbReference type="GO" id="GO:0005948">
    <property type="term" value="C:acetolactate synthase complex"/>
    <property type="evidence" value="ECO:0007669"/>
    <property type="project" value="TreeGrafter"/>
</dbReference>
<dbReference type="GO" id="GO:0009099">
    <property type="term" value="P:L-valine biosynthetic process"/>
    <property type="evidence" value="ECO:0007669"/>
    <property type="project" value="UniProtKB-UniPathway"/>
</dbReference>
<evidence type="ECO:0000256" key="2">
    <source>
        <dbReference type="ARBA" id="ARBA00005025"/>
    </source>
</evidence>
<evidence type="ECO:0000259" key="11">
    <source>
        <dbReference type="Pfam" id="PF00205"/>
    </source>
</evidence>
<reference evidence="15" key="1">
    <citation type="journal article" date="2020" name="bioRxiv">
        <title>A rank-normalized archaeal taxonomy based on genome phylogeny resolves widespread incomplete and uneven classifications.</title>
        <authorList>
            <person name="Rinke C."/>
            <person name="Chuvochina M."/>
            <person name="Mussig A.J."/>
            <person name="Chaumeil P.-A."/>
            <person name="Waite D.W."/>
            <person name="Whitman W.B."/>
            <person name="Parks D.H."/>
            <person name="Hugenholtz P."/>
        </authorList>
    </citation>
    <scope>NUCLEOTIDE SEQUENCE [LARGE SCALE GENOMIC DNA]</scope>
</reference>
<keyword evidence="8 10" id="KW-0786">Thiamine pyrophosphate</keyword>
<dbReference type="Pfam" id="PF02775">
    <property type="entry name" value="TPP_enzyme_C"/>
    <property type="match status" value="1"/>
</dbReference>
<keyword evidence="4 10" id="KW-0028">Amino-acid biosynthesis</keyword>
<dbReference type="PANTHER" id="PTHR18968">
    <property type="entry name" value="THIAMINE PYROPHOSPHATE ENZYMES"/>
    <property type="match status" value="1"/>
</dbReference>
<evidence type="ECO:0000259" key="13">
    <source>
        <dbReference type="Pfam" id="PF02776"/>
    </source>
</evidence>
<feature type="domain" description="Thiamine pyrophosphate enzyme TPP-binding" evidence="12">
    <location>
        <begin position="378"/>
        <end position="526"/>
    </location>
</feature>
<evidence type="ECO:0000256" key="8">
    <source>
        <dbReference type="ARBA" id="ARBA00023052"/>
    </source>
</evidence>
<dbReference type="InterPro" id="IPR012001">
    <property type="entry name" value="Thiamin_PyroP_enz_TPP-bd_dom"/>
</dbReference>
<dbReference type="UniPathway" id="UPA00049">
    <property type="reaction ID" value="UER00059"/>
</dbReference>
<dbReference type="InterPro" id="IPR029035">
    <property type="entry name" value="DHS-like_NAD/FAD-binding_dom"/>
</dbReference>
<evidence type="ECO:0000256" key="7">
    <source>
        <dbReference type="ARBA" id="ARBA00022842"/>
    </source>
</evidence>
<dbReference type="Gene3D" id="3.40.50.1220">
    <property type="entry name" value="TPP-binding domain"/>
    <property type="match status" value="1"/>
</dbReference>
<dbReference type="InterPro" id="IPR012000">
    <property type="entry name" value="Thiamin_PyroP_enz_cen_dom"/>
</dbReference>
<dbReference type="GO" id="GO:0044272">
    <property type="term" value="P:sulfur compound biosynthetic process"/>
    <property type="evidence" value="ECO:0007669"/>
    <property type="project" value="UniProtKB-ARBA"/>
</dbReference>
<evidence type="ECO:0000256" key="5">
    <source>
        <dbReference type="ARBA" id="ARBA00022679"/>
    </source>
</evidence>
<dbReference type="PROSITE" id="PS00187">
    <property type="entry name" value="TPP_ENZYMES"/>
    <property type="match status" value="1"/>
</dbReference>
<comment type="cofactor">
    <cofactor evidence="10">
        <name>thiamine diphosphate</name>
        <dbReference type="ChEBI" id="CHEBI:58937"/>
    </cofactor>
    <text evidence="10">Binds 1 thiamine pyrophosphate per subunit.</text>
</comment>